<dbReference type="Proteomes" id="UP000297716">
    <property type="component" value="Unassembled WGS sequence"/>
</dbReference>
<feature type="transmembrane region" description="Helical" evidence="3">
    <location>
        <begin position="123"/>
        <end position="145"/>
    </location>
</feature>
<feature type="transmembrane region" description="Helical" evidence="3">
    <location>
        <begin position="28"/>
        <end position="52"/>
    </location>
</feature>
<keyword evidence="3" id="KW-0472">Membrane</keyword>
<feature type="transmembrane region" description="Helical" evidence="3">
    <location>
        <begin position="637"/>
        <end position="660"/>
    </location>
</feature>
<dbReference type="InterPro" id="IPR011701">
    <property type="entry name" value="MFS"/>
</dbReference>
<dbReference type="PANTHER" id="PTHR23524:SF1">
    <property type="entry name" value="MRH DOMAIN-CONTAINING PROTEIN-RELATED"/>
    <property type="match status" value="1"/>
</dbReference>
<feature type="transmembrane region" description="Helical" evidence="3">
    <location>
        <begin position="448"/>
        <end position="474"/>
    </location>
</feature>
<feature type="transmembrane region" description="Helical" evidence="3">
    <location>
        <begin position="64"/>
        <end position="85"/>
    </location>
</feature>
<organism evidence="4 5">
    <name type="scientific">Xylaria hypoxylon</name>
    <dbReference type="NCBI Taxonomy" id="37992"/>
    <lineage>
        <taxon>Eukaryota</taxon>
        <taxon>Fungi</taxon>
        <taxon>Dikarya</taxon>
        <taxon>Ascomycota</taxon>
        <taxon>Pezizomycotina</taxon>
        <taxon>Sordariomycetes</taxon>
        <taxon>Xylariomycetidae</taxon>
        <taxon>Xylariales</taxon>
        <taxon>Xylariaceae</taxon>
        <taxon>Xylaria</taxon>
    </lineage>
</organism>
<feature type="compositionally biased region" description="Low complexity" evidence="2">
    <location>
        <begin position="232"/>
        <end position="243"/>
    </location>
</feature>
<keyword evidence="5" id="KW-1185">Reference proteome</keyword>
<feature type="transmembrane region" description="Helical" evidence="3">
    <location>
        <begin position="257"/>
        <end position="280"/>
    </location>
</feature>
<evidence type="ECO:0008006" key="6">
    <source>
        <dbReference type="Google" id="ProtNLM"/>
    </source>
</evidence>
<evidence type="ECO:0000256" key="2">
    <source>
        <dbReference type="SAM" id="MobiDB-lite"/>
    </source>
</evidence>
<feature type="compositionally biased region" description="Acidic residues" evidence="2">
    <location>
        <begin position="175"/>
        <end position="187"/>
    </location>
</feature>
<feature type="transmembrane region" description="Helical" evidence="3">
    <location>
        <begin position="481"/>
        <end position="500"/>
    </location>
</feature>
<dbReference type="STRING" id="37992.A0A4Z0Z818"/>
<keyword evidence="3" id="KW-0812">Transmembrane</keyword>
<evidence type="ECO:0000313" key="4">
    <source>
        <dbReference type="EMBL" id="TGJ87691.1"/>
    </source>
</evidence>
<dbReference type="PANTHER" id="PTHR23524">
    <property type="entry name" value="TRANSPORTER, PUTATIVE (AFU_ORTHOLOGUE AFUA_8G04850)-RELATED"/>
    <property type="match status" value="1"/>
</dbReference>
<dbReference type="SUPFAM" id="SSF103473">
    <property type="entry name" value="MFS general substrate transporter"/>
    <property type="match status" value="2"/>
</dbReference>
<dbReference type="AlphaFoldDB" id="A0A4Z0Z818"/>
<reference evidence="4 5" key="1">
    <citation type="submission" date="2019-03" db="EMBL/GenBank/DDBJ databases">
        <title>Draft genome sequence of Xylaria hypoxylon DSM 108379, a ubiquitous saprotrophic-parasitic fungi on hardwood.</title>
        <authorList>
            <person name="Buettner E."/>
            <person name="Leonhardt S."/>
            <person name="Gebauer A.M."/>
            <person name="Liers C."/>
            <person name="Hofrichter M."/>
            <person name="Kellner H."/>
        </authorList>
    </citation>
    <scope>NUCLEOTIDE SEQUENCE [LARGE SCALE GENOMIC DNA]</scope>
    <source>
        <strain evidence="4 5">DSM 108379</strain>
    </source>
</reference>
<evidence type="ECO:0000256" key="1">
    <source>
        <dbReference type="ARBA" id="ARBA00004141"/>
    </source>
</evidence>
<feature type="compositionally biased region" description="Basic and acidic residues" evidence="2">
    <location>
        <begin position="164"/>
        <end position="174"/>
    </location>
</feature>
<feature type="transmembrane region" description="Helical" evidence="3">
    <location>
        <begin position="605"/>
        <end position="625"/>
    </location>
</feature>
<feature type="transmembrane region" description="Helical" evidence="3">
    <location>
        <begin position="300"/>
        <end position="321"/>
    </location>
</feature>
<comment type="caution">
    <text evidence="4">The sequence shown here is derived from an EMBL/GenBank/DDBJ whole genome shotgun (WGS) entry which is preliminary data.</text>
</comment>
<protein>
    <recommendedName>
        <fullName evidence="6">Major facilitator superfamily (MFS) profile domain-containing protein</fullName>
    </recommendedName>
</protein>
<feature type="region of interest" description="Disordered" evidence="2">
    <location>
        <begin position="151"/>
        <end position="192"/>
    </location>
</feature>
<gene>
    <name evidence="4" type="ORF">E0Z10_g1050</name>
</gene>
<feature type="region of interest" description="Disordered" evidence="2">
    <location>
        <begin position="212"/>
        <end position="253"/>
    </location>
</feature>
<name>A0A4Z0Z818_9PEZI</name>
<feature type="transmembrane region" description="Helical" evidence="3">
    <location>
        <begin position="97"/>
        <end position="117"/>
    </location>
</feature>
<keyword evidence="3" id="KW-1133">Transmembrane helix</keyword>
<dbReference type="GO" id="GO:0022857">
    <property type="term" value="F:transmembrane transporter activity"/>
    <property type="evidence" value="ECO:0007669"/>
    <property type="project" value="InterPro"/>
</dbReference>
<accession>A0A4Z0Z818</accession>
<proteinExistence type="predicted"/>
<feature type="region of interest" description="Disordered" evidence="2">
    <location>
        <begin position="339"/>
        <end position="362"/>
    </location>
</feature>
<dbReference type="OrthoDB" id="18110at2759"/>
<sequence>MAPSRTSALTSRLLPFSSSTTPLQAATYLLGISLFSISFLVFLNSAISFVITDLLGVKKGVGDIVGTLGFADELVALVACPLWGLVSDRLGVRWVAVLGYTIIAASLCVFVQCRNVYPALVLARIMFATGATAAATMVTAILPVLTGDAEERKNEGDEGSVVGDEARSELNADGRDEDGDEDGDGDGDGLRVSRNARRSTAFSLESDLTITPERFNESSSGSDGVNSTRRGSSASQAFHSSAHGNSSEDTKGRKPSALAGLVGLFTGCGALVALALFLPLPAHFSKEEGVTPAQAITDSFYVVAAVALAVAIFVSIGLRGLKGEEGKGWRVLLGLKDRDSSTASSSATPRDGTTLDNAVSYSNDESDRKRTLAVRPLPYRHLLLSSLRLGASDPHITLGYLGGFVARASTVAISLFIPLYVNTYFMSHGFCQGLPNDPSPDLKRECTAAYILAAALSGVAQLIALLCAPVFGYVNARRYKGVNWGVLVATTLGVVGYTVFPRLASPEFKDVDGRGGSAVVFLVVALLGISQIGAIVCSLGSLGRGVLGEDVVLRSVSLSDTDGHENGLNGDSEREALLGNGNGGVTADERTVTEKVSRVQLKGSIAGVYSWCGGAAILLLTKLGGYLFDALSTGAPFYMMAVFNAILLIVSLSLDLGAIARNRR</sequence>
<dbReference type="Gene3D" id="1.20.1250.20">
    <property type="entry name" value="MFS general substrate transporter like domains"/>
    <property type="match status" value="1"/>
</dbReference>
<dbReference type="Pfam" id="PF07690">
    <property type="entry name" value="MFS_1"/>
    <property type="match status" value="1"/>
</dbReference>
<dbReference type="EMBL" id="SKBN01000010">
    <property type="protein sequence ID" value="TGJ87691.1"/>
    <property type="molecule type" value="Genomic_DNA"/>
</dbReference>
<feature type="compositionally biased region" description="Polar residues" evidence="2">
    <location>
        <begin position="217"/>
        <end position="231"/>
    </location>
</feature>
<evidence type="ECO:0000313" key="5">
    <source>
        <dbReference type="Proteomes" id="UP000297716"/>
    </source>
</evidence>
<feature type="transmembrane region" description="Helical" evidence="3">
    <location>
        <begin position="520"/>
        <end position="539"/>
    </location>
</feature>
<dbReference type="GO" id="GO:0016020">
    <property type="term" value="C:membrane"/>
    <property type="evidence" value="ECO:0007669"/>
    <property type="project" value="UniProtKB-SubCell"/>
</dbReference>
<evidence type="ECO:0000256" key="3">
    <source>
        <dbReference type="SAM" id="Phobius"/>
    </source>
</evidence>
<comment type="subcellular location">
    <subcellularLocation>
        <location evidence="1">Membrane</location>
        <topology evidence="1">Multi-pass membrane protein</topology>
    </subcellularLocation>
</comment>
<dbReference type="InterPro" id="IPR036259">
    <property type="entry name" value="MFS_trans_sf"/>
</dbReference>
<feature type="transmembrane region" description="Helical" evidence="3">
    <location>
        <begin position="398"/>
        <end position="420"/>
    </location>
</feature>